<reference evidence="2 3" key="1">
    <citation type="journal article" date="2019" name="Int. J. Syst. Evol. Microbiol.">
        <title>The Global Catalogue of Microorganisms (GCM) 10K type strain sequencing project: providing services to taxonomists for standard genome sequencing and annotation.</title>
        <authorList>
            <consortium name="The Broad Institute Genomics Platform"/>
            <consortium name="The Broad Institute Genome Sequencing Center for Infectious Disease"/>
            <person name="Wu L."/>
            <person name="Ma J."/>
        </authorList>
    </citation>
    <scope>NUCLEOTIDE SEQUENCE [LARGE SCALE GENOMIC DNA]</scope>
    <source>
        <strain evidence="2 3">JCM 13319</strain>
    </source>
</reference>
<dbReference type="Proteomes" id="UP001501791">
    <property type="component" value="Unassembled WGS sequence"/>
</dbReference>
<evidence type="ECO:0000313" key="3">
    <source>
        <dbReference type="Proteomes" id="UP001501791"/>
    </source>
</evidence>
<protein>
    <recommendedName>
        <fullName evidence="4">Transposase</fullName>
    </recommendedName>
</protein>
<proteinExistence type="predicted"/>
<dbReference type="EMBL" id="BAAALY010000019">
    <property type="protein sequence ID" value="GAA1562290.1"/>
    <property type="molecule type" value="Genomic_DNA"/>
</dbReference>
<evidence type="ECO:0008006" key="4">
    <source>
        <dbReference type="Google" id="ProtNLM"/>
    </source>
</evidence>
<keyword evidence="3" id="KW-1185">Reference proteome</keyword>
<evidence type="ECO:0000313" key="2">
    <source>
        <dbReference type="EMBL" id="GAA1562290.1"/>
    </source>
</evidence>
<gene>
    <name evidence="2" type="ORF">GCM10009691_40070</name>
</gene>
<organism evidence="2 3">
    <name type="scientific">Brevibacterium picturae</name>
    <dbReference type="NCBI Taxonomy" id="260553"/>
    <lineage>
        <taxon>Bacteria</taxon>
        <taxon>Bacillati</taxon>
        <taxon>Actinomycetota</taxon>
        <taxon>Actinomycetes</taxon>
        <taxon>Micrococcales</taxon>
        <taxon>Brevibacteriaceae</taxon>
        <taxon>Brevibacterium</taxon>
    </lineage>
</organism>
<accession>A0ABN2CT19</accession>
<sequence>MATTRAWKLSGARPGRSGERGKVIGWAYDTDPVPSGERATPDTPIVDRSMAPDEERQTARRAILGSATIEVNGTITTLAPTILPEIDTLLDALERPDPRH</sequence>
<name>A0ABN2CT19_9MICO</name>
<feature type="region of interest" description="Disordered" evidence="1">
    <location>
        <begin position="1"/>
        <end position="52"/>
    </location>
</feature>
<comment type="caution">
    <text evidence="2">The sequence shown here is derived from an EMBL/GenBank/DDBJ whole genome shotgun (WGS) entry which is preliminary data.</text>
</comment>
<evidence type="ECO:0000256" key="1">
    <source>
        <dbReference type="SAM" id="MobiDB-lite"/>
    </source>
</evidence>